<name>A0A3S5BNL8_9PLAT</name>
<evidence type="ECO:0000313" key="2">
    <source>
        <dbReference type="Proteomes" id="UP000784294"/>
    </source>
</evidence>
<evidence type="ECO:0000313" key="1">
    <source>
        <dbReference type="EMBL" id="VEL10906.1"/>
    </source>
</evidence>
<accession>A0A3S5BNL8</accession>
<protein>
    <submittedName>
        <fullName evidence="1">Uncharacterized protein</fullName>
    </submittedName>
</protein>
<reference evidence="1" key="1">
    <citation type="submission" date="2018-11" db="EMBL/GenBank/DDBJ databases">
        <authorList>
            <consortium name="Pathogen Informatics"/>
        </authorList>
    </citation>
    <scope>NUCLEOTIDE SEQUENCE</scope>
</reference>
<comment type="caution">
    <text evidence="1">The sequence shown here is derived from an EMBL/GenBank/DDBJ whole genome shotgun (WGS) entry which is preliminary data.</text>
</comment>
<dbReference type="EMBL" id="CAAALY010010266">
    <property type="protein sequence ID" value="VEL10906.1"/>
    <property type="molecule type" value="Genomic_DNA"/>
</dbReference>
<gene>
    <name evidence="1" type="ORF">PXEA_LOCUS4346</name>
</gene>
<sequence length="145" mass="16290">MQAGLTESLFSFPRGERVMAILTFLFRRLVLSTRQNMSLVRTTVSSALLISAAGRTGQANQPSRGCLQSVLFARRRICPRLEQGSYKTAVEPGLLQKTTALATSQWQTCSSVLSSPRLERTNRAAILMSWPNQDIIIQCYRQYDF</sequence>
<dbReference type="AlphaFoldDB" id="A0A3S5BNL8"/>
<organism evidence="1 2">
    <name type="scientific">Protopolystoma xenopodis</name>
    <dbReference type="NCBI Taxonomy" id="117903"/>
    <lineage>
        <taxon>Eukaryota</taxon>
        <taxon>Metazoa</taxon>
        <taxon>Spiralia</taxon>
        <taxon>Lophotrochozoa</taxon>
        <taxon>Platyhelminthes</taxon>
        <taxon>Monogenea</taxon>
        <taxon>Polyopisthocotylea</taxon>
        <taxon>Polystomatidea</taxon>
        <taxon>Polystomatidae</taxon>
        <taxon>Protopolystoma</taxon>
    </lineage>
</organism>
<proteinExistence type="predicted"/>
<dbReference type="Proteomes" id="UP000784294">
    <property type="component" value="Unassembled WGS sequence"/>
</dbReference>
<keyword evidence="2" id="KW-1185">Reference proteome</keyword>